<reference evidence="2" key="1">
    <citation type="submission" date="2017-03" db="EMBL/GenBank/DDBJ databases">
        <authorList>
            <person name="Safronova V.I."/>
            <person name="Sazanova A.L."/>
            <person name="Chirak E.R."/>
        </authorList>
    </citation>
    <scope>NUCLEOTIDE SEQUENCE [LARGE SCALE GENOMIC DNA]</scope>
    <source>
        <strain evidence="2">Ach-343</strain>
    </source>
</reference>
<organism evidence="1 2">
    <name type="scientific">Mesorhizobium kowhaii</name>
    <dbReference type="NCBI Taxonomy" id="1300272"/>
    <lineage>
        <taxon>Bacteria</taxon>
        <taxon>Pseudomonadati</taxon>
        <taxon>Pseudomonadota</taxon>
        <taxon>Alphaproteobacteria</taxon>
        <taxon>Hyphomicrobiales</taxon>
        <taxon>Phyllobacteriaceae</taxon>
        <taxon>Mesorhizobium</taxon>
    </lineage>
</organism>
<keyword evidence="2" id="KW-1185">Reference proteome</keyword>
<name>A0A2W7C1V6_9HYPH</name>
<dbReference type="EMBL" id="MZXV01000038">
    <property type="protein sequence ID" value="PZV37090.1"/>
    <property type="molecule type" value="Genomic_DNA"/>
</dbReference>
<sequence>MGGGNSPVRKDRSLDRLAQTGNVAQFVSFSLEGGRARQDFSRVAGHTPNDPFLSERMALETLLRLSPDESINLRSFSPDDPRSREFIYGIKNLEDAVCALKRLLESGLFVIANETVDVRDGGVSGVSQGGVLEFAPDDTPRCVEKDGVASLPIAWGLSILETVYGFRPDLGPTEGVRLEFSVHPKPCGWRQTHTLLWEHEAIGPENHRPGWTWPNNFSRHIGDKAFGLLMSHAIGLPTPKTTVIPRRVAPFTFGSPTGSKEVWTRTCPREPEPGLYTTVKGWIDPFSLLAREDSGGGAISSVLCQAAVPAKFSGAVIVTIDGALIVEGRQGEGDLLMLGVNPPELLPATIIADVHAAHHRLDSALGPVRFEWVHDGDRVWIVQLHLGATHSTSKILVPGDADDWVRFEVAEGLEKLRAKIRALPDATGLKLIGNVGLTSHIADVVRKAGRPARIIVS</sequence>
<dbReference type="Proteomes" id="UP000248616">
    <property type="component" value="Unassembled WGS sequence"/>
</dbReference>
<dbReference type="OrthoDB" id="7546248at2"/>
<proteinExistence type="predicted"/>
<evidence type="ECO:0000313" key="1">
    <source>
        <dbReference type="EMBL" id="PZV37090.1"/>
    </source>
</evidence>
<gene>
    <name evidence="1" type="ORF">B5V02_18450</name>
</gene>
<evidence type="ECO:0000313" key="2">
    <source>
        <dbReference type="Proteomes" id="UP000248616"/>
    </source>
</evidence>
<accession>A0A2W7C1V6</accession>
<comment type="caution">
    <text evidence="1">The sequence shown here is derived from an EMBL/GenBank/DDBJ whole genome shotgun (WGS) entry which is preliminary data.</text>
</comment>
<dbReference type="AlphaFoldDB" id="A0A2W7C1V6"/>
<protein>
    <submittedName>
        <fullName evidence="1">Uncharacterized protein</fullName>
    </submittedName>
</protein>